<protein>
    <submittedName>
        <fullName evidence="9">Biopolymer transporter ExbD</fullName>
    </submittedName>
</protein>
<sequence>MRLGASRREDEFEINVIPLIDVMLTLLMFFVLTATFEQRARLKVTLPQASEPVEASQDLSLTIQIDADGRYYIDNNEVLNASVDTLKDALQQVAGDDRSRPVTIRADARTPHQSVVTVMDALGQTGFTRMSIATTPSTDPAKGAPKK</sequence>
<keyword evidence="3" id="KW-1003">Cell membrane</keyword>
<dbReference type="InterPro" id="IPR003400">
    <property type="entry name" value="ExbD"/>
</dbReference>
<keyword evidence="7" id="KW-0653">Protein transport</keyword>
<gene>
    <name evidence="9" type="ORF">N4264_18610</name>
</gene>
<evidence type="ECO:0000256" key="1">
    <source>
        <dbReference type="ARBA" id="ARBA00004162"/>
    </source>
</evidence>
<evidence type="ECO:0000313" key="10">
    <source>
        <dbReference type="Proteomes" id="UP001064632"/>
    </source>
</evidence>
<comment type="similarity">
    <text evidence="2 7">Belongs to the ExbD/TolR family.</text>
</comment>
<keyword evidence="4 7" id="KW-0812">Transmembrane</keyword>
<evidence type="ECO:0000256" key="5">
    <source>
        <dbReference type="ARBA" id="ARBA00022989"/>
    </source>
</evidence>
<comment type="subcellular location">
    <subcellularLocation>
        <location evidence="1">Cell membrane</location>
        <topology evidence="1">Single-pass membrane protein</topology>
    </subcellularLocation>
    <subcellularLocation>
        <location evidence="7">Cell membrane</location>
        <topology evidence="7">Single-pass type II membrane protein</topology>
    </subcellularLocation>
</comment>
<organism evidence="9 10">
    <name type="scientific">Tahibacter amnicola</name>
    <dbReference type="NCBI Taxonomy" id="2976241"/>
    <lineage>
        <taxon>Bacteria</taxon>
        <taxon>Pseudomonadati</taxon>
        <taxon>Pseudomonadota</taxon>
        <taxon>Gammaproteobacteria</taxon>
        <taxon>Lysobacterales</taxon>
        <taxon>Rhodanobacteraceae</taxon>
        <taxon>Tahibacter</taxon>
    </lineage>
</organism>
<evidence type="ECO:0000256" key="2">
    <source>
        <dbReference type="ARBA" id="ARBA00005811"/>
    </source>
</evidence>
<accession>A0ABY6BC48</accession>
<dbReference type="Gene3D" id="3.30.420.270">
    <property type="match status" value="1"/>
</dbReference>
<keyword evidence="6 8" id="KW-0472">Membrane</keyword>
<keyword evidence="5 8" id="KW-1133">Transmembrane helix</keyword>
<evidence type="ECO:0000256" key="8">
    <source>
        <dbReference type="SAM" id="Phobius"/>
    </source>
</evidence>
<evidence type="ECO:0000256" key="3">
    <source>
        <dbReference type="ARBA" id="ARBA00022475"/>
    </source>
</evidence>
<evidence type="ECO:0000256" key="4">
    <source>
        <dbReference type="ARBA" id="ARBA00022692"/>
    </source>
</evidence>
<keyword evidence="10" id="KW-1185">Reference proteome</keyword>
<name>A0ABY6BC48_9GAMM</name>
<keyword evidence="7" id="KW-0813">Transport</keyword>
<evidence type="ECO:0000256" key="6">
    <source>
        <dbReference type="ARBA" id="ARBA00023136"/>
    </source>
</evidence>
<reference evidence="9" key="1">
    <citation type="submission" date="2022-09" db="EMBL/GenBank/DDBJ databases">
        <title>Tahibacter sp. nov., isolated from a fresh water.</title>
        <authorList>
            <person name="Baek J.H."/>
            <person name="Lee J.K."/>
            <person name="Kim J.M."/>
            <person name="Jeon C.O."/>
        </authorList>
    </citation>
    <scope>NUCLEOTIDE SEQUENCE</scope>
    <source>
        <strain evidence="9">W38</strain>
    </source>
</reference>
<dbReference type="PANTHER" id="PTHR30558">
    <property type="entry name" value="EXBD MEMBRANE COMPONENT OF PMF-DRIVEN MACROMOLECULE IMPORT SYSTEM"/>
    <property type="match status" value="1"/>
</dbReference>
<dbReference type="PANTHER" id="PTHR30558:SF3">
    <property type="entry name" value="BIOPOLYMER TRANSPORT PROTEIN EXBD-RELATED"/>
    <property type="match status" value="1"/>
</dbReference>
<dbReference type="Pfam" id="PF02472">
    <property type="entry name" value="ExbD"/>
    <property type="match status" value="1"/>
</dbReference>
<feature type="transmembrane region" description="Helical" evidence="8">
    <location>
        <begin position="16"/>
        <end position="36"/>
    </location>
</feature>
<evidence type="ECO:0000313" key="9">
    <source>
        <dbReference type="EMBL" id="UXI66748.1"/>
    </source>
</evidence>
<dbReference type="Proteomes" id="UP001064632">
    <property type="component" value="Chromosome"/>
</dbReference>
<dbReference type="RefSeq" id="WP_261693728.1">
    <property type="nucleotide sequence ID" value="NZ_CP104694.1"/>
</dbReference>
<dbReference type="EMBL" id="CP104694">
    <property type="protein sequence ID" value="UXI66748.1"/>
    <property type="molecule type" value="Genomic_DNA"/>
</dbReference>
<proteinExistence type="inferred from homology"/>
<evidence type="ECO:0000256" key="7">
    <source>
        <dbReference type="RuleBase" id="RU003879"/>
    </source>
</evidence>